<dbReference type="EMBL" id="JABSTQ010010583">
    <property type="protein sequence ID" value="KAG0419725.1"/>
    <property type="molecule type" value="Genomic_DNA"/>
</dbReference>
<gene>
    <name evidence="1" type="ORF">HPB47_003915</name>
</gene>
<organism evidence="1 2">
    <name type="scientific">Ixodes persulcatus</name>
    <name type="common">Taiga tick</name>
    <dbReference type="NCBI Taxonomy" id="34615"/>
    <lineage>
        <taxon>Eukaryota</taxon>
        <taxon>Metazoa</taxon>
        <taxon>Ecdysozoa</taxon>
        <taxon>Arthropoda</taxon>
        <taxon>Chelicerata</taxon>
        <taxon>Arachnida</taxon>
        <taxon>Acari</taxon>
        <taxon>Parasitiformes</taxon>
        <taxon>Ixodida</taxon>
        <taxon>Ixodoidea</taxon>
        <taxon>Ixodidae</taxon>
        <taxon>Ixodinae</taxon>
        <taxon>Ixodes</taxon>
    </lineage>
</organism>
<sequence>MRNPREGLVTHISVKIDGQEVPKPQEGRILGQPIPQGRSNKSTLDKITKAMVRINGMLRRIPNMQHGLKERQVMHLVHAFVVTRVMYEPPHLNLTNKGVEKLDIRLRKAYKNALGLPGYAATKMLLELGVKTPLRSWPTPRLESKLEDSEERRAVAGCITS</sequence>
<accession>A0AC60PI51</accession>
<name>A0AC60PI51_IXOPE</name>
<protein>
    <submittedName>
        <fullName evidence="1">Uncharacterized protein</fullName>
    </submittedName>
</protein>
<evidence type="ECO:0000313" key="2">
    <source>
        <dbReference type="Proteomes" id="UP000805193"/>
    </source>
</evidence>
<reference evidence="1 2" key="1">
    <citation type="journal article" date="2020" name="Cell">
        <title>Large-Scale Comparative Analyses of Tick Genomes Elucidate Their Genetic Diversity and Vector Capacities.</title>
        <authorList>
            <consortium name="Tick Genome and Microbiome Consortium (TIGMIC)"/>
            <person name="Jia N."/>
            <person name="Wang J."/>
            <person name="Shi W."/>
            <person name="Du L."/>
            <person name="Sun Y."/>
            <person name="Zhan W."/>
            <person name="Jiang J.F."/>
            <person name="Wang Q."/>
            <person name="Zhang B."/>
            <person name="Ji P."/>
            <person name="Bell-Sakyi L."/>
            <person name="Cui X.M."/>
            <person name="Yuan T.T."/>
            <person name="Jiang B.G."/>
            <person name="Yang W.F."/>
            <person name="Lam T.T."/>
            <person name="Chang Q.C."/>
            <person name="Ding S.J."/>
            <person name="Wang X.J."/>
            <person name="Zhu J.G."/>
            <person name="Ruan X.D."/>
            <person name="Zhao L."/>
            <person name="Wei J.T."/>
            <person name="Ye R.Z."/>
            <person name="Que T.C."/>
            <person name="Du C.H."/>
            <person name="Zhou Y.H."/>
            <person name="Cheng J.X."/>
            <person name="Dai P.F."/>
            <person name="Guo W.B."/>
            <person name="Han X.H."/>
            <person name="Huang E.J."/>
            <person name="Li L.F."/>
            <person name="Wei W."/>
            <person name="Gao Y.C."/>
            <person name="Liu J.Z."/>
            <person name="Shao H.Z."/>
            <person name="Wang X."/>
            <person name="Wang C.C."/>
            <person name="Yang T.C."/>
            <person name="Huo Q.B."/>
            <person name="Li W."/>
            <person name="Chen H.Y."/>
            <person name="Chen S.E."/>
            <person name="Zhou L.G."/>
            <person name="Ni X.B."/>
            <person name="Tian J.H."/>
            <person name="Sheng Y."/>
            <person name="Liu T."/>
            <person name="Pan Y.S."/>
            <person name="Xia L.Y."/>
            <person name="Li J."/>
            <person name="Zhao F."/>
            <person name="Cao W.C."/>
        </authorList>
    </citation>
    <scope>NUCLEOTIDE SEQUENCE [LARGE SCALE GENOMIC DNA]</scope>
    <source>
        <strain evidence="1">Iper-2018</strain>
    </source>
</reference>
<comment type="caution">
    <text evidence="1">The sequence shown here is derived from an EMBL/GenBank/DDBJ whole genome shotgun (WGS) entry which is preliminary data.</text>
</comment>
<keyword evidence="2" id="KW-1185">Reference proteome</keyword>
<evidence type="ECO:0000313" key="1">
    <source>
        <dbReference type="EMBL" id="KAG0419725.1"/>
    </source>
</evidence>
<proteinExistence type="predicted"/>
<dbReference type="Proteomes" id="UP000805193">
    <property type="component" value="Unassembled WGS sequence"/>
</dbReference>